<dbReference type="EMBL" id="MAYH01000001">
    <property type="protein sequence ID" value="OCA77359.1"/>
    <property type="molecule type" value="Genomic_DNA"/>
</dbReference>
<evidence type="ECO:0000313" key="2">
    <source>
        <dbReference type="Proteomes" id="UP000092651"/>
    </source>
</evidence>
<dbReference type="AlphaFoldDB" id="A0A1B9A0J9"/>
<dbReference type="Proteomes" id="UP000092651">
    <property type="component" value="Unassembled WGS sequence"/>
</dbReference>
<comment type="caution">
    <text evidence="1">The sequence shown here is derived from an EMBL/GenBank/DDBJ whole genome shotgun (WGS) entry which is preliminary data.</text>
</comment>
<gene>
    <name evidence="1" type="ORF">BBI01_02555</name>
</gene>
<keyword evidence="2" id="KW-1185">Reference proteome</keyword>
<name>A0A1B9A0J9_9FLAO</name>
<organism evidence="1 2">
    <name type="scientific">Chryseobacterium artocarpi</name>
    <dbReference type="NCBI Taxonomy" id="1414727"/>
    <lineage>
        <taxon>Bacteria</taxon>
        <taxon>Pseudomonadati</taxon>
        <taxon>Bacteroidota</taxon>
        <taxon>Flavobacteriia</taxon>
        <taxon>Flavobacteriales</taxon>
        <taxon>Weeksellaceae</taxon>
        <taxon>Chryseobacterium group</taxon>
        <taxon>Chryseobacterium</taxon>
    </lineage>
</organism>
<reference evidence="1 2" key="1">
    <citation type="submission" date="2016-07" db="EMBL/GenBank/DDBJ databases">
        <authorList>
            <person name="Jeong J.-J."/>
            <person name="Kim D.W."/>
            <person name="Sang M.K."/>
            <person name="Choi I.-G."/>
            <person name="Kim K.D."/>
        </authorList>
    </citation>
    <scope>NUCLEOTIDE SEQUENCE [LARGE SCALE GENOMIC DNA]</scope>
    <source>
        <strain evidence="1 2">UTM-3</strain>
    </source>
</reference>
<dbReference type="OrthoDB" id="1270881at2"/>
<sequence length="136" mass="15341">MKKVLSAGALFCFALFFSQKNQNYLKISYASVCCGPASEKPVISYLKEFKRKNQIRSLEILMQKGLGKEGEFNIYVGTDFLSINQRSRLIRGLNAAVSNQNNGRKQESNGMLHFDSADIAHQQDLVNAKNLTIYKK</sequence>
<accession>A0A1B9A0J9</accession>
<dbReference type="RefSeq" id="WP_065393111.1">
    <property type="nucleotide sequence ID" value="NZ_MAYH01000001.1"/>
</dbReference>
<protein>
    <submittedName>
        <fullName evidence="1">Uncharacterized protein</fullName>
    </submittedName>
</protein>
<proteinExistence type="predicted"/>
<evidence type="ECO:0000313" key="1">
    <source>
        <dbReference type="EMBL" id="OCA77359.1"/>
    </source>
</evidence>